<accession>A0AAD6Q2U8</accession>
<comment type="caution">
    <text evidence="1">The sequence shown here is derived from an EMBL/GenBank/DDBJ whole genome shotgun (WGS) entry which is preliminary data.</text>
</comment>
<evidence type="ECO:0000313" key="2">
    <source>
        <dbReference type="Proteomes" id="UP001164929"/>
    </source>
</evidence>
<name>A0AAD6Q2U8_9ROSI</name>
<dbReference type="AlphaFoldDB" id="A0AAD6Q2U8"/>
<reference evidence="1" key="1">
    <citation type="journal article" date="2023" name="Mol. Ecol. Resour.">
        <title>Chromosome-level genome assembly of a triploid poplar Populus alba 'Berolinensis'.</title>
        <authorList>
            <person name="Chen S."/>
            <person name="Yu Y."/>
            <person name="Wang X."/>
            <person name="Wang S."/>
            <person name="Zhang T."/>
            <person name="Zhou Y."/>
            <person name="He R."/>
            <person name="Meng N."/>
            <person name="Wang Y."/>
            <person name="Liu W."/>
            <person name="Liu Z."/>
            <person name="Liu J."/>
            <person name="Guo Q."/>
            <person name="Huang H."/>
            <person name="Sederoff R.R."/>
            <person name="Wang G."/>
            <person name="Qu G."/>
            <person name="Chen S."/>
        </authorList>
    </citation>
    <scope>NUCLEOTIDE SEQUENCE</scope>
    <source>
        <strain evidence="1">SC-2020</strain>
    </source>
</reference>
<evidence type="ECO:0000313" key="1">
    <source>
        <dbReference type="EMBL" id="KAJ6977199.1"/>
    </source>
</evidence>
<keyword evidence="2" id="KW-1185">Reference proteome</keyword>
<sequence>MNCLFAIFLARYYKDIQQPFAFTALTVCYFHLPKHSCSASLLWFCFANVAESIFCYDNKPFKIENEYGNVEAAFHEKRPPYVKWAAKMVVGLHILVFPRKDVCLPNIEGLDFGVFPSNGSLLYTKELIESKDELEFMWTGAVIFALEAVVTQMSDARFNMNLPPQEFK</sequence>
<dbReference type="Proteomes" id="UP001164929">
    <property type="component" value="Chromosome 12"/>
</dbReference>
<organism evidence="1 2">
    <name type="scientific">Populus alba x Populus x berolinensis</name>
    <dbReference type="NCBI Taxonomy" id="444605"/>
    <lineage>
        <taxon>Eukaryota</taxon>
        <taxon>Viridiplantae</taxon>
        <taxon>Streptophyta</taxon>
        <taxon>Embryophyta</taxon>
        <taxon>Tracheophyta</taxon>
        <taxon>Spermatophyta</taxon>
        <taxon>Magnoliopsida</taxon>
        <taxon>eudicotyledons</taxon>
        <taxon>Gunneridae</taxon>
        <taxon>Pentapetalae</taxon>
        <taxon>rosids</taxon>
        <taxon>fabids</taxon>
        <taxon>Malpighiales</taxon>
        <taxon>Salicaceae</taxon>
        <taxon>Saliceae</taxon>
        <taxon>Populus</taxon>
    </lineage>
</organism>
<proteinExistence type="predicted"/>
<protein>
    <submittedName>
        <fullName evidence="1">Uncharacterized protein</fullName>
    </submittedName>
</protein>
<gene>
    <name evidence="1" type="ORF">NC653_029178</name>
</gene>
<dbReference type="EMBL" id="JAQIZT010000012">
    <property type="protein sequence ID" value="KAJ6977199.1"/>
    <property type="molecule type" value="Genomic_DNA"/>
</dbReference>